<dbReference type="InterPro" id="IPR006400">
    <property type="entry name" value="Hopene-cyclase"/>
</dbReference>
<dbReference type="NCBIfam" id="TIGR01787">
    <property type="entry name" value="squalene_cyclas"/>
    <property type="match status" value="1"/>
</dbReference>
<gene>
    <name evidence="7" type="primary">shc_1</name>
    <name evidence="7" type="ORF">MHA02_18680</name>
</gene>
<protein>
    <submittedName>
        <fullName evidence="7">Squalene-hopene cyclase</fullName>
    </submittedName>
</protein>
<dbReference type="SFLD" id="SFLDG01016">
    <property type="entry name" value="Prenyltransferase_Like_2"/>
    <property type="match status" value="1"/>
</dbReference>
<evidence type="ECO:0000313" key="8">
    <source>
        <dbReference type="Proteomes" id="UP000321258"/>
    </source>
</evidence>
<dbReference type="NCBIfam" id="TIGR01507">
    <property type="entry name" value="hopene_cyclase"/>
    <property type="match status" value="1"/>
</dbReference>
<dbReference type="Pfam" id="PF13249">
    <property type="entry name" value="SQHop_cyclase_N"/>
    <property type="match status" value="1"/>
</dbReference>
<evidence type="ECO:0000256" key="3">
    <source>
        <dbReference type="ARBA" id="ARBA00022737"/>
    </source>
</evidence>
<keyword evidence="4" id="KW-0413">Isomerase</keyword>
<dbReference type="GO" id="GO:0016866">
    <property type="term" value="F:intramolecular transferase activity"/>
    <property type="evidence" value="ECO:0007669"/>
    <property type="project" value="InterPro"/>
</dbReference>
<dbReference type="CDD" id="cd02892">
    <property type="entry name" value="SQCY_1"/>
    <property type="match status" value="1"/>
</dbReference>
<dbReference type="UniPathway" id="UPA00337"/>
<comment type="caution">
    <text evidence="7">The sequence shown here is derived from an EMBL/GenBank/DDBJ whole genome shotgun (WGS) entry which is preliminary data.</text>
</comment>
<dbReference type="InterPro" id="IPR032697">
    <property type="entry name" value="SQ_cyclase_N"/>
</dbReference>
<dbReference type="AlphaFoldDB" id="A0A512IP72"/>
<feature type="domain" description="Squalene cyclase C-terminal" evidence="5">
    <location>
        <begin position="316"/>
        <end position="633"/>
    </location>
</feature>
<accession>A0A512IP72</accession>
<dbReference type="InterPro" id="IPR018333">
    <property type="entry name" value="Squalene_cyclase"/>
</dbReference>
<dbReference type="Pfam" id="PF13243">
    <property type="entry name" value="SQHop_cyclase_C"/>
    <property type="match status" value="1"/>
</dbReference>
<keyword evidence="8" id="KW-1185">Reference proteome</keyword>
<reference evidence="7 8" key="1">
    <citation type="submission" date="2019-07" db="EMBL/GenBank/DDBJ databases">
        <title>Whole genome shotgun sequence of Methylobacterium haplocladii NBRC 107714.</title>
        <authorList>
            <person name="Hosoyama A."/>
            <person name="Uohara A."/>
            <person name="Ohji S."/>
            <person name="Ichikawa N."/>
        </authorList>
    </citation>
    <scope>NUCLEOTIDE SEQUENCE [LARGE SCALE GENOMIC DNA]</scope>
    <source>
        <strain evidence="7 8">NBRC 107714</strain>
    </source>
</reference>
<sequence length="654" mass="71955">MADPLGHGDTLRDASATAIRRAVTALGRRRRPDGHWVFPLEADATIPADYVLLQHYLDRIDAPLQARIGIYLRRIQADSGGWPMHPGGRFDLSVSVKAYFALKAIGDAADAPHMVRARAAILAHGGAERANTFARIQLALFGAIPWHGIPAMPVEIMLLPERFVFSLWRVAYWSRTFIAPLVVLQALRPRARNPRGVDIAEIFCTPPERIRDWNPGPSRSPWSAVFKRLDALLKRAEPLPRRRLRDRAVARAQAFVEARLNGEDGLGAIYPPMAYTMMMFDALGYPADHPQVTTAWDALTRLVVEQGEEAYCQPCVSPVWDTCWAALAMAEADAAGLGEAGPEIAAACTWLAERQITAVFGDWSVVRPGVPPGGWAFQYRNDHYPDVDDTAVAGLLLHRHGGLDHAQAVERARLWIVGMQSRNGGWGAFDADNDLDILNHIPFADHGALLDPPTVDVTARCVAFLAELDHPEDRPVVARALAYLRAEQEPDGSWFGRWGTNHVYGTWSALVALRAAGLPPNDPAMRRAADWLLTIQQPDGGWGEDPSSYEAGQYRPHDGSLASQTAWAMLGLLAAGRSSEPALDRAAALLVRTQTEAGWAETGFNAVGFPRVLYLHYHGYPMYFPLLALSAFHRLRGERAAERFAWFGEADAGV</sequence>
<dbReference type="Gene3D" id="1.50.10.20">
    <property type="match status" value="2"/>
</dbReference>
<dbReference type="PANTHER" id="PTHR11764">
    <property type="entry name" value="TERPENE CYCLASE/MUTASE FAMILY MEMBER"/>
    <property type="match status" value="1"/>
</dbReference>
<name>A0A512IP72_9HYPH</name>
<proteinExistence type="inferred from homology"/>
<comment type="pathway">
    <text evidence="1">Secondary metabolite biosynthesis; hopanoid biosynthesis.</text>
</comment>
<evidence type="ECO:0000256" key="2">
    <source>
        <dbReference type="ARBA" id="ARBA00009755"/>
    </source>
</evidence>
<evidence type="ECO:0000259" key="5">
    <source>
        <dbReference type="Pfam" id="PF13243"/>
    </source>
</evidence>
<dbReference type="GO" id="GO:0016104">
    <property type="term" value="P:triterpenoid biosynthetic process"/>
    <property type="evidence" value="ECO:0007669"/>
    <property type="project" value="InterPro"/>
</dbReference>
<evidence type="ECO:0000256" key="1">
    <source>
        <dbReference type="ARBA" id="ARBA00004999"/>
    </source>
</evidence>
<dbReference type="SUPFAM" id="SSF48239">
    <property type="entry name" value="Terpenoid cyclases/Protein prenyltransferases"/>
    <property type="match status" value="2"/>
</dbReference>
<dbReference type="InterPro" id="IPR032696">
    <property type="entry name" value="SQ_cyclase_C"/>
</dbReference>
<dbReference type="EMBL" id="BJZT01000018">
    <property type="protein sequence ID" value="GEO99480.1"/>
    <property type="molecule type" value="Genomic_DNA"/>
</dbReference>
<dbReference type="Proteomes" id="UP000321258">
    <property type="component" value="Unassembled WGS sequence"/>
</dbReference>
<evidence type="ECO:0000259" key="6">
    <source>
        <dbReference type="Pfam" id="PF13249"/>
    </source>
</evidence>
<feature type="domain" description="Squalene cyclase N-terminal" evidence="6">
    <location>
        <begin position="19"/>
        <end position="306"/>
    </location>
</feature>
<evidence type="ECO:0000313" key="7">
    <source>
        <dbReference type="EMBL" id="GEO99480.1"/>
    </source>
</evidence>
<dbReference type="InterPro" id="IPR008930">
    <property type="entry name" value="Terpenoid_cyclase/PrenylTrfase"/>
</dbReference>
<comment type="similarity">
    <text evidence="2">Belongs to the terpene cyclase/mutase family.</text>
</comment>
<organism evidence="7 8">
    <name type="scientific">Methylobacterium haplocladii</name>
    <dbReference type="NCBI Taxonomy" id="1176176"/>
    <lineage>
        <taxon>Bacteria</taxon>
        <taxon>Pseudomonadati</taxon>
        <taxon>Pseudomonadota</taxon>
        <taxon>Alphaproteobacteria</taxon>
        <taxon>Hyphomicrobiales</taxon>
        <taxon>Methylobacteriaceae</taxon>
        <taxon>Methylobacterium</taxon>
    </lineage>
</organism>
<evidence type="ECO:0000256" key="4">
    <source>
        <dbReference type="ARBA" id="ARBA00023235"/>
    </source>
</evidence>
<keyword evidence="3" id="KW-0677">Repeat</keyword>
<dbReference type="PANTHER" id="PTHR11764:SF20">
    <property type="entry name" value="LANOSTEROL SYNTHASE"/>
    <property type="match status" value="1"/>
</dbReference>
<dbReference type="GO" id="GO:0005811">
    <property type="term" value="C:lipid droplet"/>
    <property type="evidence" value="ECO:0007669"/>
    <property type="project" value="InterPro"/>
</dbReference>